<dbReference type="AlphaFoldDB" id="A0A7T8H2L9"/>
<name>A0A7T8H2L9_CALRO</name>
<protein>
    <submittedName>
        <fullName evidence="1">Uncharacterized protein</fullName>
    </submittedName>
</protein>
<evidence type="ECO:0000313" key="2">
    <source>
        <dbReference type="Proteomes" id="UP000595437"/>
    </source>
</evidence>
<dbReference type="Proteomes" id="UP000595437">
    <property type="component" value="Chromosome 11"/>
</dbReference>
<dbReference type="EMBL" id="CP045900">
    <property type="protein sequence ID" value="QQP42283.1"/>
    <property type="molecule type" value="Genomic_DNA"/>
</dbReference>
<keyword evidence="2" id="KW-1185">Reference proteome</keyword>
<gene>
    <name evidence="1" type="ORF">FKW44_016895</name>
</gene>
<proteinExistence type="predicted"/>
<accession>A0A7T8H2L9</accession>
<reference evidence="1" key="1">
    <citation type="journal article" name="Sci. Data">
        <title>Chromosome-scale genome assembly of the sea louse Caligus rogercresseyi by SMRT sequencing and Hi-C analysis.</title>
        <authorList>
            <person name="Gallardo-Escarate C."/>
            <person name="Valenzuela-Munoz V."/>
            <person name="Nunez-Acuna G."/>
            <person name="Valenzuela-Miranda D."/>
            <person name="Goncalves A.T."/>
            <person name="Escobar-Sepulveda H."/>
            <person name="Liachko I."/>
            <person name="Nelson B."/>
            <person name="Roberts S."/>
            <person name="Warren W."/>
        </authorList>
    </citation>
    <scope>NUCLEOTIDE SEQUENCE</scope>
    <source>
        <tissue evidence="1">Whole tissue</tissue>
    </source>
</reference>
<sequence length="59" mass="6668">MTYWGSKPRIRPVTVMTYWGSRPTALDLWVIGSDHTCYIFGLKTHSPWALVSAGPDNDN</sequence>
<evidence type="ECO:0000313" key="1">
    <source>
        <dbReference type="EMBL" id="QQP42283.1"/>
    </source>
</evidence>
<organism evidence="1 2">
    <name type="scientific">Caligus rogercresseyi</name>
    <name type="common">Sea louse</name>
    <dbReference type="NCBI Taxonomy" id="217165"/>
    <lineage>
        <taxon>Eukaryota</taxon>
        <taxon>Metazoa</taxon>
        <taxon>Ecdysozoa</taxon>
        <taxon>Arthropoda</taxon>
        <taxon>Crustacea</taxon>
        <taxon>Multicrustacea</taxon>
        <taxon>Hexanauplia</taxon>
        <taxon>Copepoda</taxon>
        <taxon>Siphonostomatoida</taxon>
        <taxon>Caligidae</taxon>
        <taxon>Caligus</taxon>
    </lineage>
</organism>